<organism evidence="2 3">
    <name type="scientific">Kiloniella antarctica</name>
    <dbReference type="NCBI Taxonomy" id="1550907"/>
    <lineage>
        <taxon>Bacteria</taxon>
        <taxon>Pseudomonadati</taxon>
        <taxon>Pseudomonadota</taxon>
        <taxon>Alphaproteobacteria</taxon>
        <taxon>Rhodospirillales</taxon>
        <taxon>Kiloniellaceae</taxon>
        <taxon>Kiloniella</taxon>
    </lineage>
</organism>
<dbReference type="GO" id="GO:0016787">
    <property type="term" value="F:hydrolase activity"/>
    <property type="evidence" value="ECO:0007669"/>
    <property type="project" value="UniProtKB-KW"/>
</dbReference>
<dbReference type="Gene3D" id="3.20.20.140">
    <property type="entry name" value="Metal-dependent hydrolases"/>
    <property type="match status" value="1"/>
</dbReference>
<keyword evidence="2" id="KW-0378">Hydrolase</keyword>
<sequence>MKLFNKKSLSVNTIVPEVLKIGTIASLMTIGLISNGYAVDEGYLIVNANIYTVDRGMPWAEAVLVEKGTITAVGSESELLKQVGQKYDVIDLGGRLLMPGFQDPHLHALEAGINETACFLPAEGSADTYREEIGYCLEEQDQSDWFIGAGVSMPALLETVDSPVVFLDELIPDRPAVILDNLGHGAWANSQALQAVGYSDLPIDPPIDPPINPPGGILDRDLLSGQLTGVVFENAQQKLRNAALPPTDENVDFAYNSLISALGVLAENGITTVSDAGGYWPRGHQEAWVRAEQEGVLTVRASNALYLYPDLPFEEQMAEFEKRYMNDPDGLLRFNQAKIYVDGILSQATGALYAPYEQALNLPQELERGFLYFDKETLFKYVSKLENIGFQLHFHATGDRGVGLALDALEQAKKQNSKTGMRHRITHLYLVDEKDVPRFTQLGVVTDFQLAPSSTNPETKRYLEGFIGARAEGLMPARKLYDAGVDVVLSSDWDAEDLSPLLKIQAVLTQEKDAFEDIGSVVEMMTINVAKLLHHEDETGSIEVGKQADFVVLDRDIFNLPVREIGEVRVEATLLGGEPVYDPNNLFN</sequence>
<dbReference type="Gene3D" id="2.30.40.10">
    <property type="entry name" value="Urease, subunit C, domain 1"/>
    <property type="match status" value="1"/>
</dbReference>
<dbReference type="InterPro" id="IPR033932">
    <property type="entry name" value="YtcJ-like"/>
</dbReference>
<comment type="caution">
    <text evidence="2">The sequence shown here is derived from an EMBL/GenBank/DDBJ whole genome shotgun (WGS) entry which is preliminary data.</text>
</comment>
<dbReference type="RefSeq" id="WP_380248706.1">
    <property type="nucleotide sequence ID" value="NZ_JBHUII010000001.1"/>
</dbReference>
<keyword evidence="3" id="KW-1185">Reference proteome</keyword>
<feature type="domain" description="Amidohydrolase 3" evidence="1">
    <location>
        <begin position="88"/>
        <end position="581"/>
    </location>
</feature>
<dbReference type="SUPFAM" id="SSF51338">
    <property type="entry name" value="Composite domain of metallo-dependent hydrolases"/>
    <property type="match status" value="1"/>
</dbReference>
<dbReference type="EMBL" id="JBHUII010000001">
    <property type="protein sequence ID" value="MFD2204783.1"/>
    <property type="molecule type" value="Genomic_DNA"/>
</dbReference>
<name>A0ABW5BIT5_9PROT</name>
<reference evidence="3" key="1">
    <citation type="journal article" date="2019" name="Int. J. Syst. Evol. Microbiol.">
        <title>The Global Catalogue of Microorganisms (GCM) 10K type strain sequencing project: providing services to taxonomists for standard genome sequencing and annotation.</title>
        <authorList>
            <consortium name="The Broad Institute Genomics Platform"/>
            <consortium name="The Broad Institute Genome Sequencing Center for Infectious Disease"/>
            <person name="Wu L."/>
            <person name="Ma J."/>
        </authorList>
    </citation>
    <scope>NUCLEOTIDE SEQUENCE [LARGE SCALE GENOMIC DNA]</scope>
    <source>
        <strain evidence="3">CGMCC 4.7192</strain>
    </source>
</reference>
<dbReference type="Gene3D" id="3.10.310.70">
    <property type="match status" value="1"/>
</dbReference>
<dbReference type="InterPro" id="IPR011059">
    <property type="entry name" value="Metal-dep_hydrolase_composite"/>
</dbReference>
<dbReference type="InterPro" id="IPR013108">
    <property type="entry name" value="Amidohydro_3"/>
</dbReference>
<dbReference type="Pfam" id="PF07969">
    <property type="entry name" value="Amidohydro_3"/>
    <property type="match status" value="1"/>
</dbReference>
<evidence type="ECO:0000313" key="2">
    <source>
        <dbReference type="EMBL" id="MFD2204783.1"/>
    </source>
</evidence>
<evidence type="ECO:0000259" key="1">
    <source>
        <dbReference type="Pfam" id="PF07969"/>
    </source>
</evidence>
<dbReference type="EC" id="3.5.-.-" evidence="2"/>
<dbReference type="CDD" id="cd01300">
    <property type="entry name" value="YtcJ_like"/>
    <property type="match status" value="1"/>
</dbReference>
<dbReference type="InterPro" id="IPR032466">
    <property type="entry name" value="Metal_Hydrolase"/>
</dbReference>
<accession>A0ABW5BIT5</accession>
<evidence type="ECO:0000313" key="3">
    <source>
        <dbReference type="Proteomes" id="UP001597294"/>
    </source>
</evidence>
<dbReference type="SUPFAM" id="SSF51556">
    <property type="entry name" value="Metallo-dependent hydrolases"/>
    <property type="match status" value="1"/>
</dbReference>
<protein>
    <submittedName>
        <fullName evidence="2">Amidohydrolase</fullName>
        <ecNumber evidence="2">3.5.-.-</ecNumber>
    </submittedName>
</protein>
<gene>
    <name evidence="2" type="ORF">ACFSKO_04145</name>
</gene>
<dbReference type="Proteomes" id="UP001597294">
    <property type="component" value="Unassembled WGS sequence"/>
</dbReference>
<dbReference type="PANTHER" id="PTHR22642:SF2">
    <property type="entry name" value="PROTEIN LONG AFTER FAR-RED 3"/>
    <property type="match status" value="1"/>
</dbReference>
<dbReference type="PANTHER" id="PTHR22642">
    <property type="entry name" value="IMIDAZOLONEPROPIONASE"/>
    <property type="match status" value="1"/>
</dbReference>
<proteinExistence type="predicted"/>